<protein>
    <submittedName>
        <fullName evidence="3">Uncharacterized protein</fullName>
    </submittedName>
</protein>
<feature type="chain" id="PRO_5034875547" evidence="2">
    <location>
        <begin position="25"/>
        <end position="328"/>
    </location>
</feature>
<reference evidence="3" key="2">
    <citation type="submission" date="2025-09" db="UniProtKB">
        <authorList>
            <consortium name="Ensembl"/>
        </authorList>
    </citation>
    <scope>IDENTIFICATION</scope>
</reference>
<organism evidence="3 4">
    <name type="scientific">Cyanoderma ruficeps</name>
    <name type="common">rufous-capped babbler</name>
    <dbReference type="NCBI Taxonomy" id="181631"/>
    <lineage>
        <taxon>Eukaryota</taxon>
        <taxon>Metazoa</taxon>
        <taxon>Chordata</taxon>
        <taxon>Craniata</taxon>
        <taxon>Vertebrata</taxon>
        <taxon>Euteleostomi</taxon>
        <taxon>Archelosauria</taxon>
        <taxon>Archosauria</taxon>
        <taxon>Dinosauria</taxon>
        <taxon>Saurischia</taxon>
        <taxon>Theropoda</taxon>
        <taxon>Coelurosauria</taxon>
        <taxon>Aves</taxon>
        <taxon>Neognathae</taxon>
        <taxon>Neoaves</taxon>
        <taxon>Telluraves</taxon>
        <taxon>Australaves</taxon>
        <taxon>Passeriformes</taxon>
        <taxon>Sylvioidea</taxon>
        <taxon>Timaliidae</taxon>
        <taxon>Cyanoderma</taxon>
    </lineage>
</organism>
<sequence length="328" mass="34236">PRCREPKRAARLLLWRLLPAACAGSRRGGGRAGQAEGGQAAGGGAGGGAAAAMMPVQRLICFCRYFLWFTFRRDFTGRSSASLMLLEAESMKLSRSRVASLKSPASPPPPSAAGTAMAGGECRRPEFRQTPLGCAPRATAAAAGKRRRAGKEEKEEGSERGWPRPSPPPCREPGGRAGCTHPPTDPGGNIGSGEAGRASPPGVGHTRPGTDARPRGQVYARNPGQVHRHSLTKHGQAPQSRCILSFRSHPSCPSSCSCSAGRKHVPQSGVGPGACTALGARARGRALALTAARIHTLKLICKGCFFPSSLLCTLHSIFSVKSLGNPEL</sequence>
<dbReference type="Ensembl" id="ENSCRFT00000017396.1">
    <property type="protein sequence ID" value="ENSCRFP00000016810.1"/>
    <property type="gene ID" value="ENSCRFG00000012847.1"/>
</dbReference>
<evidence type="ECO:0000256" key="2">
    <source>
        <dbReference type="SAM" id="SignalP"/>
    </source>
</evidence>
<feature type="signal peptide" evidence="2">
    <location>
        <begin position="1"/>
        <end position="24"/>
    </location>
</feature>
<proteinExistence type="predicted"/>
<reference evidence="3" key="1">
    <citation type="submission" date="2025-08" db="UniProtKB">
        <authorList>
            <consortium name="Ensembl"/>
        </authorList>
    </citation>
    <scope>IDENTIFICATION</scope>
</reference>
<evidence type="ECO:0000313" key="3">
    <source>
        <dbReference type="Ensembl" id="ENSCRFP00000016810.1"/>
    </source>
</evidence>
<feature type="compositionally biased region" description="Gly residues" evidence="1">
    <location>
        <begin position="26"/>
        <end position="48"/>
    </location>
</feature>
<feature type="region of interest" description="Disordered" evidence="1">
    <location>
        <begin position="25"/>
        <end position="48"/>
    </location>
</feature>
<feature type="compositionally biased region" description="Low complexity" evidence="1">
    <location>
        <begin position="133"/>
        <end position="143"/>
    </location>
</feature>
<evidence type="ECO:0000313" key="4">
    <source>
        <dbReference type="Proteomes" id="UP000694396"/>
    </source>
</evidence>
<keyword evidence="2" id="KW-0732">Signal</keyword>
<dbReference type="Proteomes" id="UP000694396">
    <property type="component" value="Unplaced"/>
</dbReference>
<accession>A0A8C3R982</accession>
<feature type="region of interest" description="Disordered" evidence="1">
    <location>
        <begin position="98"/>
        <end position="218"/>
    </location>
</feature>
<name>A0A8C3R982_9PASS</name>
<keyword evidence="4" id="KW-1185">Reference proteome</keyword>
<dbReference type="AlphaFoldDB" id="A0A8C3R982"/>
<evidence type="ECO:0000256" key="1">
    <source>
        <dbReference type="SAM" id="MobiDB-lite"/>
    </source>
</evidence>
<feature type="compositionally biased region" description="Basic and acidic residues" evidence="1">
    <location>
        <begin position="150"/>
        <end position="162"/>
    </location>
</feature>